<reference evidence="2 3" key="1">
    <citation type="journal article" date="2024" name="IMA Fungus">
        <title>IMA Genome - F19 : A genome assembly and annotation guide to empower mycologists, including annotated draft genome sequences of Ceratocystis pirilliformis, Diaporthe australafricana, Fusarium ophioides, Paecilomyces lecythidis, and Sporothrix stenoceras.</title>
        <authorList>
            <person name="Aylward J."/>
            <person name="Wilson A.M."/>
            <person name="Visagie C.M."/>
            <person name="Spraker J."/>
            <person name="Barnes I."/>
            <person name="Buitendag C."/>
            <person name="Ceriani C."/>
            <person name="Del Mar Angel L."/>
            <person name="du Plessis D."/>
            <person name="Fuchs T."/>
            <person name="Gasser K."/>
            <person name="Kramer D."/>
            <person name="Li W."/>
            <person name="Munsamy K."/>
            <person name="Piso A."/>
            <person name="Price J.L."/>
            <person name="Sonnekus B."/>
            <person name="Thomas C."/>
            <person name="van der Nest A."/>
            <person name="van Dijk A."/>
            <person name="van Heerden A."/>
            <person name="van Vuuren N."/>
            <person name="Yilmaz N."/>
            <person name="Duong T.A."/>
            <person name="van der Merwe N.A."/>
            <person name="Wingfield M.J."/>
            <person name="Wingfield B.D."/>
        </authorList>
    </citation>
    <scope>NUCLEOTIDE SEQUENCE [LARGE SCALE GENOMIC DNA]</scope>
    <source>
        <strain evidence="2 3">CMW 12675</strain>
    </source>
</reference>
<name>A0ABR3YW72_9PEZI</name>
<feature type="compositionally biased region" description="Polar residues" evidence="1">
    <location>
        <begin position="115"/>
        <end position="136"/>
    </location>
</feature>
<feature type="compositionally biased region" description="Low complexity" evidence="1">
    <location>
        <begin position="40"/>
        <end position="58"/>
    </location>
</feature>
<feature type="region of interest" description="Disordered" evidence="1">
    <location>
        <begin position="1"/>
        <end position="81"/>
    </location>
</feature>
<comment type="caution">
    <text evidence="2">The sequence shown here is derived from an EMBL/GenBank/DDBJ whole genome shotgun (WGS) entry which is preliminary data.</text>
</comment>
<keyword evidence="3" id="KW-1185">Reference proteome</keyword>
<organism evidence="2 3">
    <name type="scientific">Ceratocystis pirilliformis</name>
    <dbReference type="NCBI Taxonomy" id="259994"/>
    <lineage>
        <taxon>Eukaryota</taxon>
        <taxon>Fungi</taxon>
        <taxon>Dikarya</taxon>
        <taxon>Ascomycota</taxon>
        <taxon>Pezizomycotina</taxon>
        <taxon>Sordariomycetes</taxon>
        <taxon>Hypocreomycetidae</taxon>
        <taxon>Microascales</taxon>
        <taxon>Ceratocystidaceae</taxon>
        <taxon>Ceratocystis</taxon>
    </lineage>
</organism>
<accession>A0ABR3YW72</accession>
<evidence type="ECO:0000256" key="1">
    <source>
        <dbReference type="SAM" id="MobiDB-lite"/>
    </source>
</evidence>
<sequence>MADNEGFEDDLFADLYTDDDPAKSTSTPQIDSTQPNGVTAPASSAPAPAYSASAPALAQDPAFDNINADSAPQLDINTQDDEYEYEDDDDDIDITLGNTSTDAIAVANTTITAFPNQSNQQNDRASTPALSIQGSSKLGVANKEDG</sequence>
<protein>
    <submittedName>
        <fullName evidence="2">Uncharacterized protein</fullName>
    </submittedName>
</protein>
<evidence type="ECO:0000313" key="2">
    <source>
        <dbReference type="EMBL" id="KAL1891559.1"/>
    </source>
</evidence>
<gene>
    <name evidence="2" type="ORF">Cpir12675_004931</name>
</gene>
<dbReference type="Proteomes" id="UP001583280">
    <property type="component" value="Unassembled WGS sequence"/>
</dbReference>
<evidence type="ECO:0000313" key="3">
    <source>
        <dbReference type="Proteomes" id="UP001583280"/>
    </source>
</evidence>
<dbReference type="EMBL" id="JAWDJO010000152">
    <property type="protein sequence ID" value="KAL1891559.1"/>
    <property type="molecule type" value="Genomic_DNA"/>
</dbReference>
<proteinExistence type="predicted"/>
<feature type="compositionally biased region" description="Polar residues" evidence="1">
    <location>
        <begin position="23"/>
        <end position="37"/>
    </location>
</feature>
<feature type="region of interest" description="Disordered" evidence="1">
    <location>
        <begin position="115"/>
        <end position="146"/>
    </location>
</feature>
<feature type="compositionally biased region" description="Acidic residues" evidence="1">
    <location>
        <begin position="1"/>
        <end position="19"/>
    </location>
</feature>